<evidence type="ECO:0000256" key="8">
    <source>
        <dbReference type="ARBA" id="ARBA00023235"/>
    </source>
</evidence>
<evidence type="ECO:0000256" key="4">
    <source>
        <dbReference type="ARBA" id="ARBA00016902"/>
    </source>
</evidence>
<dbReference type="GO" id="GO:0015031">
    <property type="term" value="P:protein transport"/>
    <property type="evidence" value="ECO:0007669"/>
    <property type="project" value="UniProtKB-UniRule"/>
</dbReference>
<dbReference type="InterPro" id="IPR036611">
    <property type="entry name" value="Trigger_fac_ribosome-bd_sf"/>
</dbReference>
<evidence type="ECO:0000313" key="14">
    <source>
        <dbReference type="EMBL" id="EGJ51103.1"/>
    </source>
</evidence>
<dbReference type="Gene3D" id="3.30.70.1050">
    <property type="entry name" value="Trigger factor ribosome-binding domain"/>
    <property type="match status" value="1"/>
</dbReference>
<comment type="similarity">
    <text evidence="2 10">Belongs to the FKBP-type PPIase family. Tig subfamily.</text>
</comment>
<dbReference type="GO" id="GO:0043022">
    <property type="term" value="F:ribosome binding"/>
    <property type="evidence" value="ECO:0007669"/>
    <property type="project" value="TreeGrafter"/>
</dbReference>
<keyword evidence="7 10" id="KW-0143">Chaperone</keyword>
<dbReference type="GO" id="GO:0005737">
    <property type="term" value="C:cytoplasm"/>
    <property type="evidence" value="ECO:0007669"/>
    <property type="project" value="UniProtKB-SubCell"/>
</dbReference>
<evidence type="ECO:0000313" key="15">
    <source>
        <dbReference type="Proteomes" id="UP000007844"/>
    </source>
</evidence>
<organism evidence="14 15">
    <name type="scientific">Desulfocurvibacter africanus subsp. africanus str. Walvis Bay</name>
    <dbReference type="NCBI Taxonomy" id="690850"/>
    <lineage>
        <taxon>Bacteria</taxon>
        <taxon>Pseudomonadati</taxon>
        <taxon>Thermodesulfobacteriota</taxon>
        <taxon>Desulfovibrionia</taxon>
        <taxon>Desulfovibrionales</taxon>
        <taxon>Desulfovibrionaceae</taxon>
        <taxon>Desulfocurvibacter</taxon>
    </lineage>
</organism>
<keyword evidence="8 10" id="KW-0413">Isomerase</keyword>
<evidence type="ECO:0000259" key="11">
    <source>
        <dbReference type="Pfam" id="PF00254"/>
    </source>
</evidence>
<dbReference type="KEGG" id="daf:Desaf_2790"/>
<evidence type="ECO:0000256" key="10">
    <source>
        <dbReference type="HAMAP-Rule" id="MF_00303"/>
    </source>
</evidence>
<comment type="catalytic activity">
    <reaction evidence="1 10">
        <text>[protein]-peptidylproline (omega=180) = [protein]-peptidylproline (omega=0)</text>
        <dbReference type="Rhea" id="RHEA:16237"/>
        <dbReference type="Rhea" id="RHEA-COMP:10747"/>
        <dbReference type="Rhea" id="RHEA-COMP:10748"/>
        <dbReference type="ChEBI" id="CHEBI:83833"/>
        <dbReference type="ChEBI" id="CHEBI:83834"/>
        <dbReference type="EC" id="5.2.1.8"/>
    </reaction>
</comment>
<accession>F3Z1A0</accession>
<comment type="function">
    <text evidence="10">Involved in protein export. Acts as a chaperone by maintaining the newly synthesized protein in an open conformation. Functions as a peptidyl-prolyl cis-trans isomerase.</text>
</comment>
<keyword evidence="10" id="KW-0131">Cell cycle</keyword>
<dbReference type="InterPro" id="IPR005215">
    <property type="entry name" value="Trig_fac"/>
</dbReference>
<dbReference type="Pfam" id="PF05698">
    <property type="entry name" value="Trigger_C"/>
    <property type="match status" value="1"/>
</dbReference>
<dbReference type="InterPro" id="IPR046357">
    <property type="entry name" value="PPIase_dom_sf"/>
</dbReference>
<dbReference type="HOGENOM" id="CLU_033058_3_1_7"/>
<dbReference type="STRING" id="690850.Desaf_2790"/>
<dbReference type="GO" id="GO:0051083">
    <property type="term" value="P:'de novo' cotranslational protein folding"/>
    <property type="evidence" value="ECO:0007669"/>
    <property type="project" value="TreeGrafter"/>
</dbReference>
<dbReference type="Pfam" id="PF05697">
    <property type="entry name" value="Trigger_N"/>
    <property type="match status" value="1"/>
</dbReference>
<dbReference type="GO" id="GO:0051301">
    <property type="term" value="P:cell division"/>
    <property type="evidence" value="ECO:0007669"/>
    <property type="project" value="UniProtKB-KW"/>
</dbReference>
<evidence type="ECO:0000256" key="9">
    <source>
        <dbReference type="ARBA" id="ARBA00029986"/>
    </source>
</evidence>
<protein>
    <recommendedName>
        <fullName evidence="4 10">Trigger factor</fullName>
        <shortName evidence="10">TF</shortName>
        <ecNumber evidence="3 10">5.2.1.8</ecNumber>
    </recommendedName>
    <alternativeName>
        <fullName evidence="9 10">PPIase</fullName>
    </alternativeName>
</protein>
<dbReference type="GO" id="GO:0043335">
    <property type="term" value="P:protein unfolding"/>
    <property type="evidence" value="ECO:0007669"/>
    <property type="project" value="TreeGrafter"/>
</dbReference>
<comment type="domain">
    <text evidence="10">Consists of 3 domains; the N-terminus binds the ribosome, the middle domain has PPIase activity, while the C-terminus has intrinsic chaperone activity on its own.</text>
</comment>
<dbReference type="InterPro" id="IPR027304">
    <property type="entry name" value="Trigger_fact/SurA_dom_sf"/>
</dbReference>
<dbReference type="SUPFAM" id="SSF102735">
    <property type="entry name" value="Trigger factor ribosome-binding domain"/>
    <property type="match status" value="1"/>
</dbReference>
<dbReference type="Gene3D" id="3.10.50.40">
    <property type="match status" value="1"/>
</dbReference>
<dbReference type="GO" id="GO:0044183">
    <property type="term" value="F:protein folding chaperone"/>
    <property type="evidence" value="ECO:0007669"/>
    <property type="project" value="TreeGrafter"/>
</dbReference>
<dbReference type="GO" id="GO:0003755">
    <property type="term" value="F:peptidyl-prolyl cis-trans isomerase activity"/>
    <property type="evidence" value="ECO:0007669"/>
    <property type="project" value="UniProtKB-UniRule"/>
</dbReference>
<keyword evidence="5 10" id="KW-0963">Cytoplasm</keyword>
<dbReference type="PANTHER" id="PTHR30560:SF3">
    <property type="entry name" value="TRIGGER FACTOR-LIKE PROTEIN TIG, CHLOROPLASTIC"/>
    <property type="match status" value="1"/>
</dbReference>
<dbReference type="HAMAP" id="MF_00303">
    <property type="entry name" value="Trigger_factor_Tig"/>
    <property type="match status" value="1"/>
</dbReference>
<feature type="domain" description="PPIase FKBP-type" evidence="11">
    <location>
        <begin position="157"/>
        <end position="230"/>
    </location>
</feature>
<dbReference type="eggNOG" id="COG0544">
    <property type="taxonomic scope" value="Bacteria"/>
</dbReference>
<dbReference type="AlphaFoldDB" id="F3Z1A0"/>
<evidence type="ECO:0000256" key="2">
    <source>
        <dbReference type="ARBA" id="ARBA00005464"/>
    </source>
</evidence>
<dbReference type="InterPro" id="IPR008880">
    <property type="entry name" value="Trigger_fac_C"/>
</dbReference>
<dbReference type="Proteomes" id="UP000007844">
    <property type="component" value="Chromosome"/>
</dbReference>
<dbReference type="EC" id="5.2.1.8" evidence="3 10"/>
<evidence type="ECO:0000256" key="7">
    <source>
        <dbReference type="ARBA" id="ARBA00023186"/>
    </source>
</evidence>
<keyword evidence="6 10" id="KW-0697">Rotamase</keyword>
<evidence type="ECO:0000259" key="12">
    <source>
        <dbReference type="Pfam" id="PF05697"/>
    </source>
</evidence>
<evidence type="ECO:0000256" key="5">
    <source>
        <dbReference type="ARBA" id="ARBA00022490"/>
    </source>
</evidence>
<gene>
    <name evidence="10" type="primary">tig</name>
    <name evidence="14" type="ORF">Desaf_2790</name>
</gene>
<dbReference type="RefSeq" id="WP_014260780.1">
    <property type="nucleotide sequence ID" value="NC_016629.1"/>
</dbReference>
<dbReference type="InterPro" id="IPR037041">
    <property type="entry name" value="Trigger_fac_C_sf"/>
</dbReference>
<evidence type="ECO:0000256" key="3">
    <source>
        <dbReference type="ARBA" id="ARBA00013194"/>
    </source>
</evidence>
<comment type="subcellular location">
    <subcellularLocation>
        <location evidence="10">Cytoplasm</location>
    </subcellularLocation>
    <text evidence="10">About half TF is bound to the ribosome near the polypeptide exit tunnel while the other half is free in the cytoplasm.</text>
</comment>
<dbReference type="NCBIfam" id="TIGR00115">
    <property type="entry name" value="tig"/>
    <property type="match status" value="1"/>
</dbReference>
<dbReference type="SUPFAM" id="SSF54534">
    <property type="entry name" value="FKBP-like"/>
    <property type="match status" value="1"/>
</dbReference>
<keyword evidence="10" id="KW-0132">Cell division</keyword>
<dbReference type="Gene3D" id="1.10.3120.10">
    <property type="entry name" value="Trigger factor, C-terminal domain"/>
    <property type="match status" value="1"/>
</dbReference>
<name>F3Z1A0_DESAF</name>
<evidence type="ECO:0000256" key="6">
    <source>
        <dbReference type="ARBA" id="ARBA00023110"/>
    </source>
</evidence>
<feature type="domain" description="Trigger factor ribosome-binding bacterial" evidence="12">
    <location>
        <begin position="1"/>
        <end position="144"/>
    </location>
</feature>
<proteinExistence type="inferred from homology"/>
<reference evidence="14 15" key="1">
    <citation type="journal article" date="2011" name="J. Bacteriol.">
        <title>Genome sequence of the mercury-methylating and pleomorphic Desulfovibrio africanus Strain Walvis Bay.</title>
        <authorList>
            <person name="Brown S.D."/>
            <person name="Wall J.D."/>
            <person name="Kucken A.M."/>
            <person name="Gilmour C.C."/>
            <person name="Podar M."/>
            <person name="Brandt C.C."/>
            <person name="Teshima H."/>
            <person name="Detter J.C."/>
            <person name="Han C.S."/>
            <person name="Land M.L."/>
            <person name="Lucas S."/>
            <person name="Han J."/>
            <person name="Pennacchio L."/>
            <person name="Nolan M."/>
            <person name="Pitluck S."/>
            <person name="Woyke T."/>
            <person name="Goodwin L."/>
            <person name="Palumbo A.V."/>
            <person name="Elias D.A."/>
        </authorList>
    </citation>
    <scope>NUCLEOTIDE SEQUENCE [LARGE SCALE GENOMIC DNA]</scope>
    <source>
        <strain evidence="14 15">Walvis Bay</strain>
    </source>
</reference>
<dbReference type="EMBL" id="CP003221">
    <property type="protein sequence ID" value="EGJ51103.1"/>
    <property type="molecule type" value="Genomic_DNA"/>
</dbReference>
<sequence>MEYKVEEISPVERKIQVSVPAEEATSAILATTALYRRDADVKGFRKGKVPTDMVEARYRKQIFDEATTDLINLHINQILTELKLVPMSGLKVDAGQIVKGEDFSYSVSFEVAPRLDLPEYKGRKIEQESVEVKDDEVQAVVERIRESLAEVAEVEEPREAKDGDVVTVSFAALAGGEFEGLKADNFQLELGKGQALEGFEQLIIGLKPDEQRTGMISFPADFINEKLAGKSTEVRVHLHSIKEKRLPEMTDELAKKAGKFESVDKMREAITESYTKSRTQLNKSVAQNKLIEQLMEGMEIPLPPSLVEKNIGYMVSERRERLERRGKSLESLGKSMEELQAEFKPEAEKMARTQVFLLAVATAEGLTVDPQEVEAVIRQAAAQSGQEYENLREYHERTGLIHDIKDRILADKASELIYETSEVTEVPPAQGAGGAEASA</sequence>
<dbReference type="PIRSF" id="PIRSF003095">
    <property type="entry name" value="Trigger_factor"/>
    <property type="match status" value="1"/>
</dbReference>
<dbReference type="Pfam" id="PF00254">
    <property type="entry name" value="FKBP_C"/>
    <property type="match status" value="1"/>
</dbReference>
<evidence type="ECO:0000256" key="1">
    <source>
        <dbReference type="ARBA" id="ARBA00000971"/>
    </source>
</evidence>
<evidence type="ECO:0000259" key="13">
    <source>
        <dbReference type="Pfam" id="PF05698"/>
    </source>
</evidence>
<dbReference type="SUPFAM" id="SSF109998">
    <property type="entry name" value="Triger factor/SurA peptide-binding domain-like"/>
    <property type="match status" value="1"/>
</dbReference>
<dbReference type="InterPro" id="IPR008881">
    <property type="entry name" value="Trigger_fac_ribosome-bd_bac"/>
</dbReference>
<keyword evidence="15" id="KW-1185">Reference proteome</keyword>
<dbReference type="InterPro" id="IPR001179">
    <property type="entry name" value="PPIase_FKBP_dom"/>
</dbReference>
<feature type="domain" description="Trigger factor C-terminal" evidence="13">
    <location>
        <begin position="262"/>
        <end position="418"/>
    </location>
</feature>
<dbReference type="PANTHER" id="PTHR30560">
    <property type="entry name" value="TRIGGER FACTOR CHAPERONE AND PEPTIDYL-PROLYL CIS/TRANS ISOMERASE"/>
    <property type="match status" value="1"/>
</dbReference>